<sequence>MLIEIALKPQRAVIAVPPSLALDDMARAHVDAVPAQRQNDVLRKAFEDFQNYYDLPSDGTPNNKTLQLMSKPRCGFRDILNHGTKASLSKWPKMHLTWNFYVADEAELSTARAAFDLWSQHSALTFERSETNPDYNILATPKSL</sequence>
<dbReference type="GeneID" id="112463498"/>
<dbReference type="RefSeq" id="XP_024885690.1">
    <property type="nucleotide sequence ID" value="XM_025029922.1"/>
</dbReference>
<evidence type="ECO:0000313" key="6">
    <source>
        <dbReference type="RefSeq" id="XP_024885690.1"/>
    </source>
</evidence>
<keyword evidence="4" id="KW-0378">Hydrolase</keyword>
<keyword evidence="5" id="KW-1185">Reference proteome</keyword>
<dbReference type="Gene3D" id="3.40.390.10">
    <property type="entry name" value="Collagenase (Catalytic Domain)"/>
    <property type="match status" value="1"/>
</dbReference>
<evidence type="ECO:0000256" key="1">
    <source>
        <dbReference type="ARBA" id="ARBA00001947"/>
    </source>
</evidence>
<evidence type="ECO:0000313" key="5">
    <source>
        <dbReference type="Proteomes" id="UP000504618"/>
    </source>
</evidence>
<dbReference type="SUPFAM" id="SSF55486">
    <property type="entry name" value="Metalloproteases ('zincins'), catalytic domain"/>
    <property type="match status" value="1"/>
</dbReference>
<dbReference type="GO" id="GO:0030198">
    <property type="term" value="P:extracellular matrix organization"/>
    <property type="evidence" value="ECO:0007669"/>
    <property type="project" value="TreeGrafter"/>
</dbReference>
<organism evidence="5 6">
    <name type="scientific">Temnothorax curvispinosus</name>
    <dbReference type="NCBI Taxonomy" id="300111"/>
    <lineage>
        <taxon>Eukaryota</taxon>
        <taxon>Metazoa</taxon>
        <taxon>Ecdysozoa</taxon>
        <taxon>Arthropoda</taxon>
        <taxon>Hexapoda</taxon>
        <taxon>Insecta</taxon>
        <taxon>Pterygota</taxon>
        <taxon>Neoptera</taxon>
        <taxon>Endopterygota</taxon>
        <taxon>Hymenoptera</taxon>
        <taxon>Apocrita</taxon>
        <taxon>Aculeata</taxon>
        <taxon>Formicoidea</taxon>
        <taxon>Formicidae</taxon>
        <taxon>Myrmicinae</taxon>
        <taxon>Temnothorax</taxon>
    </lineage>
</organism>
<dbReference type="PANTHER" id="PTHR10201">
    <property type="entry name" value="MATRIX METALLOPROTEINASE"/>
    <property type="match status" value="1"/>
</dbReference>
<dbReference type="Proteomes" id="UP000504618">
    <property type="component" value="Unplaced"/>
</dbReference>
<keyword evidence="4" id="KW-0482">Metalloprotease</keyword>
<reference evidence="6" key="1">
    <citation type="submission" date="2025-08" db="UniProtKB">
        <authorList>
            <consortium name="RefSeq"/>
        </authorList>
    </citation>
    <scope>IDENTIFICATION</scope>
    <source>
        <tissue evidence="6">Whole body</tissue>
    </source>
</reference>
<accession>A0A6J1QYI4</accession>
<dbReference type="InterPro" id="IPR024079">
    <property type="entry name" value="MetalloPept_cat_dom_sf"/>
</dbReference>
<dbReference type="GO" id="GO:0005615">
    <property type="term" value="C:extracellular space"/>
    <property type="evidence" value="ECO:0007669"/>
    <property type="project" value="TreeGrafter"/>
</dbReference>
<evidence type="ECO:0000256" key="4">
    <source>
        <dbReference type="ARBA" id="ARBA00023049"/>
    </source>
</evidence>
<proteinExistence type="inferred from homology"/>
<dbReference type="GO" id="GO:0004222">
    <property type="term" value="F:metalloendopeptidase activity"/>
    <property type="evidence" value="ECO:0007669"/>
    <property type="project" value="TreeGrafter"/>
</dbReference>
<dbReference type="PANTHER" id="PTHR10201:SF291">
    <property type="entry name" value="MATRIX METALLOPROTEINASE 1, ISOFORM C-RELATED"/>
    <property type="match status" value="1"/>
</dbReference>
<keyword evidence="3" id="KW-0732">Signal</keyword>
<dbReference type="InterPro" id="IPR036365">
    <property type="entry name" value="PGBD-like_sf"/>
</dbReference>
<dbReference type="SUPFAM" id="SSF47090">
    <property type="entry name" value="PGBD-like"/>
    <property type="match status" value="1"/>
</dbReference>
<protein>
    <submittedName>
        <fullName evidence="6">Interstitial collagenase-like</fullName>
    </submittedName>
</protein>
<gene>
    <name evidence="6" type="primary">LOC112463498</name>
</gene>
<comment type="cofactor">
    <cofactor evidence="1">
        <name>Zn(2+)</name>
        <dbReference type="ChEBI" id="CHEBI:29105"/>
    </cofactor>
</comment>
<evidence type="ECO:0000256" key="3">
    <source>
        <dbReference type="ARBA" id="ARBA00022729"/>
    </source>
</evidence>
<dbReference type="GO" id="GO:0030574">
    <property type="term" value="P:collagen catabolic process"/>
    <property type="evidence" value="ECO:0007669"/>
    <property type="project" value="TreeGrafter"/>
</dbReference>
<keyword evidence="4" id="KW-0645">Protease</keyword>
<comment type="similarity">
    <text evidence="2">Belongs to the peptidase M10A family.</text>
</comment>
<evidence type="ECO:0000256" key="2">
    <source>
        <dbReference type="ARBA" id="ARBA00010370"/>
    </source>
</evidence>
<dbReference type="AlphaFoldDB" id="A0A6J1QYI4"/>
<dbReference type="OrthoDB" id="7550572at2759"/>
<name>A0A6J1QYI4_9HYME</name>